<keyword evidence="1" id="KW-0812">Transmembrane</keyword>
<dbReference type="EMBL" id="CP012332">
    <property type="protein sequence ID" value="AKU92823.1"/>
    <property type="molecule type" value="Genomic_DNA"/>
</dbReference>
<name>A0A0K1PH11_9BACT</name>
<dbReference type="InterPro" id="IPR012861">
    <property type="entry name" value="DUF1634"/>
</dbReference>
<feature type="transmembrane region" description="Helical" evidence="1">
    <location>
        <begin position="92"/>
        <end position="113"/>
    </location>
</feature>
<organism evidence="2 3">
    <name type="scientific">Vulgatibacter incomptus</name>
    <dbReference type="NCBI Taxonomy" id="1391653"/>
    <lineage>
        <taxon>Bacteria</taxon>
        <taxon>Pseudomonadati</taxon>
        <taxon>Myxococcota</taxon>
        <taxon>Myxococcia</taxon>
        <taxon>Myxococcales</taxon>
        <taxon>Cystobacterineae</taxon>
        <taxon>Vulgatibacteraceae</taxon>
        <taxon>Vulgatibacter</taxon>
    </lineage>
</organism>
<evidence type="ECO:0008006" key="4">
    <source>
        <dbReference type="Google" id="ProtNLM"/>
    </source>
</evidence>
<evidence type="ECO:0000313" key="2">
    <source>
        <dbReference type="EMBL" id="AKU92823.1"/>
    </source>
</evidence>
<feature type="transmembrane region" description="Helical" evidence="1">
    <location>
        <begin position="51"/>
        <end position="72"/>
    </location>
</feature>
<proteinExistence type="predicted"/>
<dbReference type="AlphaFoldDB" id="A0A0K1PH11"/>
<keyword evidence="1" id="KW-1133">Transmembrane helix</keyword>
<dbReference type="RefSeq" id="WP_050726939.1">
    <property type="nucleotide sequence ID" value="NZ_CP012332.1"/>
</dbReference>
<dbReference type="Proteomes" id="UP000055590">
    <property type="component" value="Chromosome"/>
</dbReference>
<gene>
    <name evidence="2" type="ORF">AKJ08_3210</name>
</gene>
<feature type="transmembrane region" description="Helical" evidence="1">
    <location>
        <begin position="125"/>
        <end position="144"/>
    </location>
</feature>
<dbReference type="KEGG" id="vin:AKJ08_3210"/>
<sequence length="146" mass="14411">MSRIDDRASARADSEAVGSVSGRDATLAASQAADPGLQGELAIALLLRGGVVLAALLLAAALVGSLVFGTPLSQEGVSLGRIFSGESRGLDALALVGLLIMGATPVARVALSIPVFAKAGERSQALIGLGVLVLLAVSILLGAVEG</sequence>
<dbReference type="STRING" id="1391653.AKJ08_3210"/>
<accession>A0A0K1PH11</accession>
<reference evidence="2 3" key="1">
    <citation type="submission" date="2015-08" db="EMBL/GenBank/DDBJ databases">
        <authorList>
            <person name="Babu N.S."/>
            <person name="Beckwith C.J."/>
            <person name="Beseler K.G."/>
            <person name="Brison A."/>
            <person name="Carone J.V."/>
            <person name="Caskin T.P."/>
            <person name="Diamond M."/>
            <person name="Durham M.E."/>
            <person name="Foxe J.M."/>
            <person name="Go M."/>
            <person name="Henderson B.A."/>
            <person name="Jones I.B."/>
            <person name="McGettigan J.A."/>
            <person name="Micheletti S.J."/>
            <person name="Nasrallah M.E."/>
            <person name="Ortiz D."/>
            <person name="Piller C.R."/>
            <person name="Privatt S.R."/>
            <person name="Schneider S.L."/>
            <person name="Sharp S."/>
            <person name="Smith T.C."/>
            <person name="Stanton J.D."/>
            <person name="Ullery H.E."/>
            <person name="Wilson R.J."/>
            <person name="Serrano M.G."/>
            <person name="Buck G."/>
            <person name="Lee V."/>
            <person name="Wang Y."/>
            <person name="Carvalho R."/>
            <person name="Voegtly L."/>
            <person name="Shi R."/>
            <person name="Duckworth R."/>
            <person name="Johnson A."/>
            <person name="Loviza R."/>
            <person name="Walstead R."/>
            <person name="Shah Z."/>
            <person name="Kiflezghi M."/>
            <person name="Wade K."/>
            <person name="Ball S.L."/>
            <person name="Bradley K.W."/>
            <person name="Asai D.J."/>
            <person name="Bowman C.A."/>
            <person name="Russell D.A."/>
            <person name="Pope W.H."/>
            <person name="Jacobs-Sera D."/>
            <person name="Hendrix R.W."/>
            <person name="Hatfull G.F."/>
        </authorList>
    </citation>
    <scope>NUCLEOTIDE SEQUENCE [LARGE SCALE GENOMIC DNA]</scope>
    <source>
        <strain evidence="2 3">DSM 27710</strain>
    </source>
</reference>
<dbReference type="Pfam" id="PF07843">
    <property type="entry name" value="DUF1634"/>
    <property type="match status" value="1"/>
</dbReference>
<evidence type="ECO:0000313" key="3">
    <source>
        <dbReference type="Proteomes" id="UP000055590"/>
    </source>
</evidence>
<keyword evidence="3" id="KW-1185">Reference proteome</keyword>
<evidence type="ECO:0000256" key="1">
    <source>
        <dbReference type="SAM" id="Phobius"/>
    </source>
</evidence>
<protein>
    <recommendedName>
        <fullName evidence="4">DUF1634 domain-containing protein</fullName>
    </recommendedName>
</protein>
<keyword evidence="1" id="KW-0472">Membrane</keyword>